<evidence type="ECO:0000256" key="1">
    <source>
        <dbReference type="SAM" id="MobiDB-lite"/>
    </source>
</evidence>
<comment type="caution">
    <text evidence="2">The sequence shown here is derived from an EMBL/GenBank/DDBJ whole genome shotgun (WGS) entry which is preliminary data.</text>
</comment>
<sequence length="67" mass="7510">MSVSTLASVVFWLFNEQHRVRRWVLGRVTSRGPGRRGARHLRLPPGQHAALPPRGAPSRLTGCLRQT</sequence>
<dbReference type="EMBL" id="VSRR010077428">
    <property type="protein sequence ID" value="MPC88313.1"/>
    <property type="molecule type" value="Genomic_DNA"/>
</dbReference>
<dbReference type="AlphaFoldDB" id="A0A5B7J1D1"/>
<protein>
    <submittedName>
        <fullName evidence="2">Uncharacterized protein</fullName>
    </submittedName>
</protein>
<accession>A0A5B7J1D1</accession>
<evidence type="ECO:0000313" key="3">
    <source>
        <dbReference type="Proteomes" id="UP000324222"/>
    </source>
</evidence>
<reference evidence="2 3" key="1">
    <citation type="submission" date="2019-05" db="EMBL/GenBank/DDBJ databases">
        <title>Another draft genome of Portunus trituberculatus and its Hox gene families provides insights of decapod evolution.</title>
        <authorList>
            <person name="Jeong J.-H."/>
            <person name="Song I."/>
            <person name="Kim S."/>
            <person name="Choi T."/>
            <person name="Kim D."/>
            <person name="Ryu S."/>
            <person name="Kim W."/>
        </authorList>
    </citation>
    <scope>NUCLEOTIDE SEQUENCE [LARGE SCALE GENOMIC DNA]</scope>
    <source>
        <tissue evidence="2">Muscle</tissue>
    </source>
</reference>
<proteinExistence type="predicted"/>
<feature type="region of interest" description="Disordered" evidence="1">
    <location>
        <begin position="31"/>
        <end position="67"/>
    </location>
</feature>
<evidence type="ECO:0000313" key="2">
    <source>
        <dbReference type="EMBL" id="MPC88313.1"/>
    </source>
</evidence>
<organism evidence="2 3">
    <name type="scientific">Portunus trituberculatus</name>
    <name type="common">Swimming crab</name>
    <name type="synonym">Neptunus trituberculatus</name>
    <dbReference type="NCBI Taxonomy" id="210409"/>
    <lineage>
        <taxon>Eukaryota</taxon>
        <taxon>Metazoa</taxon>
        <taxon>Ecdysozoa</taxon>
        <taxon>Arthropoda</taxon>
        <taxon>Crustacea</taxon>
        <taxon>Multicrustacea</taxon>
        <taxon>Malacostraca</taxon>
        <taxon>Eumalacostraca</taxon>
        <taxon>Eucarida</taxon>
        <taxon>Decapoda</taxon>
        <taxon>Pleocyemata</taxon>
        <taxon>Brachyura</taxon>
        <taxon>Eubrachyura</taxon>
        <taxon>Portunoidea</taxon>
        <taxon>Portunidae</taxon>
        <taxon>Portuninae</taxon>
        <taxon>Portunus</taxon>
    </lineage>
</organism>
<dbReference type="Proteomes" id="UP000324222">
    <property type="component" value="Unassembled WGS sequence"/>
</dbReference>
<feature type="compositionally biased region" description="Basic residues" evidence="1">
    <location>
        <begin position="33"/>
        <end position="42"/>
    </location>
</feature>
<name>A0A5B7J1D1_PORTR</name>
<keyword evidence="3" id="KW-1185">Reference proteome</keyword>
<gene>
    <name evidence="2" type="ORF">E2C01_083214</name>
</gene>